<comment type="caution">
    <text evidence="5">The sequence shown here is derived from an EMBL/GenBank/DDBJ whole genome shotgun (WGS) entry which is preliminary data.</text>
</comment>
<evidence type="ECO:0000259" key="3">
    <source>
        <dbReference type="Pfam" id="PF15976"/>
    </source>
</evidence>
<gene>
    <name evidence="5" type="ORF">MNKW57_16310</name>
</gene>
<name>A0ABQ6LYZ4_9GAMM</name>
<feature type="chain" id="PRO_5046537608" evidence="2">
    <location>
        <begin position="24"/>
        <end position="845"/>
    </location>
</feature>
<organism evidence="5 6">
    <name type="scientific">Biformimicrobium ophioploci</name>
    <dbReference type="NCBI Taxonomy" id="3036711"/>
    <lineage>
        <taxon>Bacteria</taxon>
        <taxon>Pseudomonadati</taxon>
        <taxon>Pseudomonadota</taxon>
        <taxon>Gammaproteobacteria</taxon>
        <taxon>Cellvibrionales</taxon>
        <taxon>Microbulbiferaceae</taxon>
        <taxon>Biformimicrobium</taxon>
    </lineage>
</organism>
<feature type="domain" description="Pilus assembly protein C-terminal" evidence="3">
    <location>
        <begin position="740"/>
        <end position="829"/>
    </location>
</feature>
<dbReference type="RefSeq" id="WP_285763943.1">
    <property type="nucleotide sequence ID" value="NZ_BSYJ01000003.1"/>
</dbReference>
<dbReference type="EMBL" id="BSYJ01000003">
    <property type="protein sequence ID" value="GMG87310.1"/>
    <property type="molecule type" value="Genomic_DNA"/>
</dbReference>
<dbReference type="Proteomes" id="UP001224392">
    <property type="component" value="Unassembled WGS sequence"/>
</dbReference>
<evidence type="ECO:0000313" key="6">
    <source>
        <dbReference type="Proteomes" id="UP001224392"/>
    </source>
</evidence>
<keyword evidence="1 2" id="KW-0732">Signal</keyword>
<evidence type="ECO:0000313" key="5">
    <source>
        <dbReference type="EMBL" id="GMG87310.1"/>
    </source>
</evidence>
<dbReference type="Pfam" id="PF15976">
    <property type="entry name" value="CooC_C"/>
    <property type="match status" value="1"/>
</dbReference>
<dbReference type="InterPro" id="IPR031917">
    <property type="entry name" value="Pilus_assem_C"/>
</dbReference>
<evidence type="ECO:0000259" key="4">
    <source>
        <dbReference type="Pfam" id="PF16967"/>
    </source>
</evidence>
<keyword evidence="6" id="KW-1185">Reference proteome</keyword>
<sequence length="845" mass="93078">MYRTAWQIALCGALLLNGASAIAAATAVTLETAPPKGFEDLTKPSSIVLDVYYGGRLLANNLTALVGPETLQFEQPEAVLDKLPATAQYEALLARLSSVLPTNSHRVCLRTQQSGCGVINAEVLEVIYNPDRFRVDIFIGRDYLPTREAVIDPYLPPASNRFAVSQRLSGSWAGARTDSDGNAVSSSSATLFGDSIVSFGESSLQSRWSVSDSDLQSNGQVSDLFWTRDYRGKALSAGLFQPRGSSSLFINSGALYGIEYYKSDNTRTDNDQRTGTPLEVHLPVRGRVEVYRDGRLIHSELLEAGNQLLGTRSFPQGAYEVTVRTFSEDGRPLNEFTQFFAKDSLLPAMGEWQWNVMLGTPALLSSDSLMPEATDETLLQAGVGRRLLDEFGLFATATLTEEQQALELGSRWINEYFELSPSVIATDDGRSGFRLSASLKTDWATLSVQESRLDSPDAPVAGSVLPRGFAYRTYSLFVPMGKGRLNARYSQRDGGLTYADEQLQLPELFAGNEPLRTLEYQRPLLRNRSWYGDLRLAYSDSGIDQVTSLNLQFRYRSKRWNHGTFLRSDSGSLEGERNFAGFSSSWDDRDLWANEVQQQFFAETDGDAHSMRSNTRVAGRRGHFSSSVNYLDSSGSDNNVSGNNGNTLSYVGNFSTNLVSDGDYYGWGGEQGFGSGVLVEVDGAEDDEFEILVNGQRRGYATGGGRSLISVPAFDTYSVSVKPLGSGFFDYQDNSETVTLYPGNIASTRYEIKTLVMVFGRIIRNGKPVTNATFEIEGQQTRTNEYGVFQLDYYGVPKKLVSTAIQWNNCTVPVAEQSSDKDWLNLGTIELNTASCKRNATLARK</sequence>
<dbReference type="Pfam" id="PF16967">
    <property type="entry name" value="TcfC"/>
    <property type="match status" value="1"/>
</dbReference>
<protein>
    <submittedName>
        <fullName evidence="5">Uncharacterized protein</fullName>
    </submittedName>
</protein>
<feature type="signal peptide" evidence="2">
    <location>
        <begin position="1"/>
        <end position="23"/>
    </location>
</feature>
<proteinExistence type="predicted"/>
<dbReference type="InterPro" id="IPR032636">
    <property type="entry name" value="Pilus_assem_E-set-like_dom"/>
</dbReference>
<evidence type="ECO:0000256" key="1">
    <source>
        <dbReference type="ARBA" id="ARBA00022729"/>
    </source>
</evidence>
<reference evidence="5 6" key="1">
    <citation type="submission" date="2023-04" db="EMBL/GenBank/DDBJ databases">
        <title>Marinobulbifer ophiurae gen. nov., sp. Nov., isolate from tissue of brittle star Ophioplocus japonicus.</title>
        <authorList>
            <person name="Kawano K."/>
            <person name="Sawayama S."/>
            <person name="Nakagawa S."/>
        </authorList>
    </citation>
    <scope>NUCLEOTIDE SEQUENCE [LARGE SCALE GENOMIC DNA]</scope>
    <source>
        <strain evidence="5 6">NKW57</strain>
    </source>
</reference>
<feature type="domain" description="Pilus assembly protein E-set like" evidence="4">
    <location>
        <begin position="275"/>
        <end position="335"/>
    </location>
</feature>
<evidence type="ECO:0000256" key="2">
    <source>
        <dbReference type="SAM" id="SignalP"/>
    </source>
</evidence>
<accession>A0ABQ6LYZ4</accession>